<gene>
    <name evidence="4" type="ORF">CQA66_02910</name>
</gene>
<dbReference type="PANTHER" id="PTHR12558:SF13">
    <property type="entry name" value="CELL DIVISION CYCLE PROTEIN 27 HOMOLOG"/>
    <property type="match status" value="1"/>
</dbReference>
<dbReference type="Pfam" id="PF07719">
    <property type="entry name" value="TPR_2"/>
    <property type="match status" value="1"/>
</dbReference>
<dbReference type="OrthoDB" id="9814129at2"/>
<name>A0A3D8J6N0_9HELI</name>
<organism evidence="4 5">
    <name type="scientific">Helicobacter aurati</name>
    <dbReference type="NCBI Taxonomy" id="137778"/>
    <lineage>
        <taxon>Bacteria</taxon>
        <taxon>Pseudomonadati</taxon>
        <taxon>Campylobacterota</taxon>
        <taxon>Epsilonproteobacteria</taxon>
        <taxon>Campylobacterales</taxon>
        <taxon>Helicobacteraceae</taxon>
        <taxon>Helicobacter</taxon>
    </lineage>
</organism>
<keyword evidence="2 3" id="KW-0802">TPR repeat</keyword>
<reference evidence="4 5" key="1">
    <citation type="submission" date="2018-04" db="EMBL/GenBank/DDBJ databases">
        <title>Novel Campyloabacter and Helicobacter Species and Strains.</title>
        <authorList>
            <person name="Mannion A.J."/>
            <person name="Shen Z."/>
            <person name="Fox J.G."/>
        </authorList>
    </citation>
    <scope>NUCLEOTIDE SEQUENCE [LARGE SCALE GENOMIC DNA]</scope>
    <source>
        <strain evidence="4 5">MIT 97-5075</strain>
    </source>
</reference>
<dbReference type="SUPFAM" id="SSF81901">
    <property type="entry name" value="HCP-like"/>
    <property type="match status" value="1"/>
</dbReference>
<dbReference type="PROSITE" id="PS50005">
    <property type="entry name" value="TPR"/>
    <property type="match status" value="2"/>
</dbReference>
<dbReference type="Gene3D" id="1.25.40.10">
    <property type="entry name" value="Tetratricopeptide repeat domain"/>
    <property type="match status" value="3"/>
</dbReference>
<dbReference type="EMBL" id="NXLW01000004">
    <property type="protein sequence ID" value="RDU72855.1"/>
    <property type="molecule type" value="Genomic_DNA"/>
</dbReference>
<dbReference type="AlphaFoldDB" id="A0A3D8J6N0"/>
<dbReference type="PANTHER" id="PTHR12558">
    <property type="entry name" value="CELL DIVISION CYCLE 16,23,27"/>
    <property type="match status" value="1"/>
</dbReference>
<evidence type="ECO:0000313" key="4">
    <source>
        <dbReference type="EMBL" id="RDU72855.1"/>
    </source>
</evidence>
<dbReference type="Pfam" id="PF00515">
    <property type="entry name" value="TPR_1"/>
    <property type="match status" value="1"/>
</dbReference>
<dbReference type="Pfam" id="PF13432">
    <property type="entry name" value="TPR_16"/>
    <property type="match status" value="1"/>
</dbReference>
<proteinExistence type="predicted"/>
<dbReference type="Gene3D" id="3.40.50.2000">
    <property type="entry name" value="Glycogen Phosphorylase B"/>
    <property type="match status" value="1"/>
</dbReference>
<evidence type="ECO:0000313" key="5">
    <source>
        <dbReference type="Proteomes" id="UP000256424"/>
    </source>
</evidence>
<dbReference type="SUPFAM" id="SSF53756">
    <property type="entry name" value="UDP-Glycosyltransferase/glycogen phosphorylase"/>
    <property type="match status" value="1"/>
</dbReference>
<evidence type="ECO:0000256" key="3">
    <source>
        <dbReference type="PROSITE-ProRule" id="PRU00339"/>
    </source>
</evidence>
<dbReference type="SMART" id="SM00028">
    <property type="entry name" value="TPR"/>
    <property type="match status" value="4"/>
</dbReference>
<protein>
    <submittedName>
        <fullName evidence="4">Tetratricopeptide repeat protein</fullName>
    </submittedName>
</protein>
<evidence type="ECO:0000256" key="1">
    <source>
        <dbReference type="ARBA" id="ARBA00022737"/>
    </source>
</evidence>
<accession>A0A3D8J6N0</accession>
<comment type="caution">
    <text evidence="4">The sequence shown here is derived from an EMBL/GenBank/DDBJ whole genome shotgun (WGS) entry which is preliminary data.</text>
</comment>
<dbReference type="RefSeq" id="WP_104763131.1">
    <property type="nucleotide sequence ID" value="NZ_FZPM01000014.1"/>
</dbReference>
<keyword evidence="5" id="KW-1185">Reference proteome</keyword>
<sequence length="621" mass="70932">MDMNIAQHYFNNAQYSKCVESCLQVIAKSIENIEAWGLCALSYEKLGRRSEAIDCLQEALKIDKVNGGANAFFLSLNLAEFYRRSDMTLQAIALLSSFLPRQDENLHFNLAKCYGDLQDYEQSIKHYTMAIQINPADMHAVFNLANQQAAIGSLKTALKYYLLAYEGGIGDAGINLAQTYADLGNIDSALALYQQLEPMYSKDSNFYFNYANTLCVAGDIELAKQAYIKALSLYGDVRYIINLAYLFLSIEDFEQGFSLYEHRRPLLASAKTNHFPKHFLDFGLRDKNEILRFIEDKKVALYHEQGFGDSIMFARFIPLLLCKQKILFVSKELCALLSCFNLEVYTTFSEDYDVAIPLPSLAFLLADSLTIRESLQEFSALLLQFLNNHPKESAIQEYLGITLDSEPHKPQLTDLPTTMQQTTHAIPTYQSTKEESSSKRMPNNDKKISQVAQQAQTYSSTTTYTIGDKILRVGLNFSSNPHFQDARKKSLYPQKLLESLPREGLQYVSLQYEGLDSDLSQEYHVLDMCEHIKDFHDSALIIKNLDLVISIDSAVAHLSASLGIETLVLLHKKHDWRWGKIGQHKTTIWYDKTQLFIQEIAYQWDKPLKELQKYLEKKARF</sequence>
<keyword evidence="1" id="KW-0677">Repeat</keyword>
<feature type="repeat" description="TPR" evidence="3">
    <location>
        <begin position="33"/>
        <end position="66"/>
    </location>
</feature>
<dbReference type="InterPro" id="IPR011990">
    <property type="entry name" value="TPR-like_helical_dom_sf"/>
</dbReference>
<dbReference type="Proteomes" id="UP000256424">
    <property type="component" value="Unassembled WGS sequence"/>
</dbReference>
<dbReference type="InterPro" id="IPR019734">
    <property type="entry name" value="TPR_rpt"/>
</dbReference>
<dbReference type="GO" id="GO:0051301">
    <property type="term" value="P:cell division"/>
    <property type="evidence" value="ECO:0007669"/>
    <property type="project" value="TreeGrafter"/>
</dbReference>
<feature type="repeat" description="TPR" evidence="3">
    <location>
        <begin position="104"/>
        <end position="137"/>
    </location>
</feature>
<evidence type="ECO:0000256" key="2">
    <source>
        <dbReference type="ARBA" id="ARBA00022803"/>
    </source>
</evidence>
<dbReference type="InterPro" id="IPR013105">
    <property type="entry name" value="TPR_2"/>
</dbReference>